<evidence type="ECO:0000313" key="14">
    <source>
        <dbReference type="Proteomes" id="UP000188159"/>
    </source>
</evidence>
<dbReference type="EMBL" id="CP012098">
    <property type="protein sequence ID" value="AQP40177.1"/>
    <property type="molecule type" value="Genomic_DNA"/>
</dbReference>
<dbReference type="InterPro" id="IPR034045">
    <property type="entry name" value="Pep_S8_CspA-like"/>
</dbReference>
<dbReference type="EC" id="3.4.21.-" evidence="11"/>
<reference evidence="12 15" key="3">
    <citation type="journal article" date="2020" name="Cell Host Microbe">
        <title>Functional and Genomic Variation between Human-Derived Isolates of Lachnospiraceae Reveals Inter- and Intra-Species Diversity.</title>
        <authorList>
            <person name="Sorbara M.T."/>
            <person name="Littmann E.R."/>
            <person name="Fontana E."/>
            <person name="Moody T.U."/>
            <person name="Kohout C.E."/>
            <person name="Gjonbalaj M."/>
            <person name="Eaton V."/>
            <person name="Seok R."/>
            <person name="Leiner I.M."/>
            <person name="Pamer E.G."/>
        </authorList>
    </citation>
    <scope>NUCLEOTIDE SEQUENCE [LARGE SCALE GENOMIC DNA]</scope>
    <source>
        <strain evidence="12 15">MSK.14.57</strain>
    </source>
</reference>
<dbReference type="Proteomes" id="UP001644750">
    <property type="component" value="Unassembled WGS sequence"/>
</dbReference>
<dbReference type="PANTHER" id="PTHR43806">
    <property type="entry name" value="PEPTIDASE S8"/>
    <property type="match status" value="1"/>
</dbReference>
<dbReference type="PIRSF" id="PIRSF037894">
    <property type="entry name" value="Subtilisin_rel_CspABC"/>
    <property type="match status" value="1"/>
</dbReference>
<sequence length="566" mass="63348">MEQDEKFENQLNLALDLSEEERERSKDLDAGYDKETDQWEIIFRYAGTLDTIRWSDTTRIEPLSMGYAIAYIKEDELEAFGANEQVIYIEKPKNLLLSRQPSIAASCMLSVKNPPLSLTGRGVFVAVIDTGIDIFHPDFIDENGDTKIYALWDQTVKGSPPKPFLNGNLYTKEEINKVLHSESGRYDFRSRDRSGHGTHVASICAGINGVAPEAELIVVKLGDTREKGFPRTTQLMTALQYVINEASQAGRPVAVNISYGHNYGDHRGNSLLERFISQIAQQWKCTICIGTGNEGNSGKHKQGKLIKEEQKILLDIAPFEQNLNLQIWKDFVDELRIQLESPSGISYEITDKQGKSQYAYGNTIVFVYNGYPTPYNVRQEIFLSFIVQEGNHIESGQWNLTLIPRNIRNGEYQMWLPVSLGSNQETRFLEPDKEFTLTIPSTAEKVISAGAYDVRYQSYADFSGRGDQRYGVKKPDLVAPGVGILAAAPGGGENSLSGTSMATPFVTGAAALLMEWGIIRKNDPYLYGERIKAYFHKGARKMNGFLDYPNNEIGYGKLCVAASLYN</sequence>
<dbReference type="RefSeq" id="WP_055231549.1">
    <property type="nucleotide sequence ID" value="NZ_CP012098.1"/>
</dbReference>
<dbReference type="InterPro" id="IPR023828">
    <property type="entry name" value="Peptidase_S8_Ser-AS"/>
</dbReference>
<protein>
    <submittedName>
        <fullName evidence="10">Protease CspB</fullName>
    </submittedName>
    <submittedName>
        <fullName evidence="12">S8 family peptidase</fullName>
    </submittedName>
    <submittedName>
        <fullName evidence="11">Serine protease AprX</fullName>
        <ecNumber evidence="11">3.4.21.-</ecNumber>
    </submittedName>
</protein>
<dbReference type="PANTHER" id="PTHR43806:SF11">
    <property type="entry name" value="CEREVISIN-RELATED"/>
    <property type="match status" value="1"/>
</dbReference>
<feature type="active site" description="Charge relay system" evidence="5 6">
    <location>
        <position position="500"/>
    </location>
</feature>
<dbReference type="Gene3D" id="3.40.50.200">
    <property type="entry name" value="Peptidase S8/S53 domain"/>
    <property type="match status" value="1"/>
</dbReference>
<evidence type="ECO:0000256" key="7">
    <source>
        <dbReference type="RuleBase" id="RU003355"/>
    </source>
</evidence>
<comment type="similarity">
    <text evidence="1 6 7">Belongs to the peptidase S8 family.</text>
</comment>
<dbReference type="Proteomes" id="UP000095598">
    <property type="component" value="Unassembled WGS sequence"/>
</dbReference>
<keyword evidence="15" id="KW-1185">Reference proteome</keyword>
<dbReference type="PROSITE" id="PS51892">
    <property type="entry name" value="SUBTILASE"/>
    <property type="match status" value="1"/>
</dbReference>
<accession>A0A173T1P4</accession>
<dbReference type="Proteomes" id="UP000188159">
    <property type="component" value="Chromosome"/>
</dbReference>
<evidence type="ECO:0000259" key="8">
    <source>
        <dbReference type="Pfam" id="PF00082"/>
    </source>
</evidence>
<feature type="active site" description="Charge relay system" evidence="5 6">
    <location>
        <position position="196"/>
    </location>
</feature>
<evidence type="ECO:0000313" key="11">
    <source>
        <dbReference type="EMBL" id="CUM95258.1"/>
    </source>
</evidence>
<dbReference type="Gene3D" id="2.60.120.1290">
    <property type="match status" value="1"/>
</dbReference>
<evidence type="ECO:0000256" key="5">
    <source>
        <dbReference type="PIRSR" id="PIRSR615500-1"/>
    </source>
</evidence>
<evidence type="ECO:0000313" key="13">
    <source>
        <dbReference type="Proteomes" id="UP000095598"/>
    </source>
</evidence>
<dbReference type="PROSITE" id="PS00138">
    <property type="entry name" value="SUBTILASE_SER"/>
    <property type="match status" value="1"/>
</dbReference>
<dbReference type="GO" id="GO:0006508">
    <property type="term" value="P:proteolysis"/>
    <property type="evidence" value="ECO:0007669"/>
    <property type="project" value="UniProtKB-KW"/>
</dbReference>
<dbReference type="AlphaFoldDB" id="A0A173T1P4"/>
<evidence type="ECO:0000256" key="3">
    <source>
        <dbReference type="ARBA" id="ARBA00022801"/>
    </source>
</evidence>
<dbReference type="PROSITE" id="PS00136">
    <property type="entry name" value="SUBTILASE_ASP"/>
    <property type="match status" value="1"/>
</dbReference>
<dbReference type="CDD" id="cd07478">
    <property type="entry name" value="Peptidases_S8_CspA-like"/>
    <property type="match status" value="1"/>
</dbReference>
<evidence type="ECO:0000313" key="15">
    <source>
        <dbReference type="Proteomes" id="UP001644750"/>
    </source>
</evidence>
<evidence type="ECO:0000313" key="10">
    <source>
        <dbReference type="EMBL" id="AQP40177.1"/>
    </source>
</evidence>
<dbReference type="PRINTS" id="PR00723">
    <property type="entry name" value="SUBTILISIN"/>
</dbReference>
<dbReference type="InterPro" id="IPR015500">
    <property type="entry name" value="Peptidase_S8_subtilisin-rel"/>
</dbReference>
<evidence type="ECO:0000259" key="9">
    <source>
        <dbReference type="Pfam" id="PF18425"/>
    </source>
</evidence>
<evidence type="ECO:0000256" key="4">
    <source>
        <dbReference type="ARBA" id="ARBA00022825"/>
    </source>
</evidence>
<dbReference type="InterPro" id="IPR050131">
    <property type="entry name" value="Peptidase_S8_subtilisin-like"/>
</dbReference>
<dbReference type="GO" id="GO:0004252">
    <property type="term" value="F:serine-type endopeptidase activity"/>
    <property type="evidence" value="ECO:0007669"/>
    <property type="project" value="UniProtKB-UniRule"/>
</dbReference>
<evidence type="ECO:0000256" key="1">
    <source>
        <dbReference type="ARBA" id="ARBA00011073"/>
    </source>
</evidence>
<keyword evidence="3 6" id="KW-0378">Hydrolase</keyword>
<dbReference type="EMBL" id="CYXT01000011">
    <property type="protein sequence ID" value="CUM95258.1"/>
    <property type="molecule type" value="Genomic_DNA"/>
</dbReference>
<organism evidence="11 13">
    <name type="scientific">Anaerostipes hadrus</name>
    <dbReference type="NCBI Taxonomy" id="649756"/>
    <lineage>
        <taxon>Bacteria</taxon>
        <taxon>Bacillati</taxon>
        <taxon>Bacillota</taxon>
        <taxon>Clostridia</taxon>
        <taxon>Lachnospirales</taxon>
        <taxon>Lachnospiraceae</taxon>
        <taxon>Anaerostipes</taxon>
    </lineage>
</organism>
<dbReference type="EMBL" id="JAAITB010000003">
    <property type="protein sequence ID" value="NSJ78442.1"/>
    <property type="molecule type" value="Genomic_DNA"/>
</dbReference>
<dbReference type="Pfam" id="PF18425">
    <property type="entry name" value="CspB_prodomain"/>
    <property type="match status" value="1"/>
</dbReference>
<keyword evidence="2 6" id="KW-0645">Protease</keyword>
<evidence type="ECO:0000256" key="6">
    <source>
        <dbReference type="PROSITE-ProRule" id="PRU01240"/>
    </source>
</evidence>
<reference evidence="12" key="4">
    <citation type="submission" date="2020-02" db="EMBL/GenBank/DDBJ databases">
        <authorList>
            <person name="Littmann E."/>
            <person name="Sorbara M."/>
        </authorList>
    </citation>
    <scope>NUCLEOTIDE SEQUENCE</scope>
    <source>
        <strain evidence="12">MSK.14.57</strain>
    </source>
</reference>
<dbReference type="InterPro" id="IPR041365">
    <property type="entry name" value="CspB_prodomain"/>
</dbReference>
<reference evidence="11 13" key="1">
    <citation type="submission" date="2015-09" db="EMBL/GenBank/DDBJ databases">
        <authorList>
            <consortium name="Pathogen Informatics"/>
        </authorList>
    </citation>
    <scope>NUCLEOTIDE SEQUENCE [LARGE SCALE GENOMIC DNA]</scope>
    <source>
        <strain evidence="11 13">2789STDY5608868</strain>
    </source>
</reference>
<dbReference type="InterPro" id="IPR023827">
    <property type="entry name" value="Peptidase_S8_Asp-AS"/>
</dbReference>
<evidence type="ECO:0000313" key="12">
    <source>
        <dbReference type="EMBL" id="NSJ78442.1"/>
    </source>
</evidence>
<dbReference type="SUPFAM" id="SSF52743">
    <property type="entry name" value="Subtilisin-like"/>
    <property type="match status" value="1"/>
</dbReference>
<feature type="domain" description="Peptidase S8/S53" evidence="8">
    <location>
        <begin position="120"/>
        <end position="296"/>
    </location>
</feature>
<dbReference type="InterPro" id="IPR036852">
    <property type="entry name" value="Peptidase_S8/S53_dom_sf"/>
</dbReference>
<name>A0A173T1P4_ANAHA</name>
<dbReference type="Gene3D" id="3.30.70.2980">
    <property type="match status" value="1"/>
</dbReference>
<dbReference type="InterPro" id="IPR017310">
    <property type="entry name" value="Pept_S8A_subtilisin_clostridia"/>
</dbReference>
<feature type="active site" description="Charge relay system" evidence="5 6">
    <location>
        <position position="129"/>
    </location>
</feature>
<dbReference type="InterPro" id="IPR000209">
    <property type="entry name" value="Peptidase_S8/S53_dom"/>
</dbReference>
<dbReference type="Pfam" id="PF00082">
    <property type="entry name" value="Peptidase_S8"/>
    <property type="match status" value="2"/>
</dbReference>
<evidence type="ECO:0000256" key="2">
    <source>
        <dbReference type="ARBA" id="ARBA00022670"/>
    </source>
</evidence>
<reference evidence="10 14" key="2">
    <citation type="journal article" date="2016" name="Sci. Rep.">
        <title>Accelerated dysbiosis of gut microbiota during aggravation of DSS-induced colitis by a butyrate-producing bacterium.</title>
        <authorList>
            <person name="Zhang Q."/>
            <person name="Wu Y."/>
            <person name="Wang J."/>
            <person name="Wu G."/>
            <person name="Long W."/>
            <person name="Xue Z."/>
            <person name="Wang L."/>
            <person name="Zhang X."/>
            <person name="Pang X."/>
            <person name="Zhao Y."/>
            <person name="Zhao L."/>
            <person name="Zhang C."/>
        </authorList>
    </citation>
    <scope>NUCLEOTIDE SEQUENCE [LARGE SCALE GENOMIC DNA]</scope>
    <source>
        <strain evidence="10 14">BPB5</strain>
    </source>
</reference>
<feature type="domain" description="Csp protease B prodomain" evidence="9">
    <location>
        <begin position="5"/>
        <end position="93"/>
    </location>
</feature>
<feature type="domain" description="Peptidase S8/S53" evidence="8">
    <location>
        <begin position="432"/>
        <end position="556"/>
    </location>
</feature>
<proteinExistence type="inferred from homology"/>
<keyword evidence="4 6" id="KW-0720">Serine protease</keyword>
<gene>
    <name evidence="11" type="primary">aprX_2</name>
    <name evidence="10" type="ORF">DO83_11685</name>
    <name evidence="11" type="ORF">ERS852425_01659</name>
    <name evidence="12" type="ORF">G5A72_02310</name>
</gene>